<keyword evidence="16" id="KW-0594">Phospholipid biosynthesis</keyword>
<keyword evidence="11 18" id="KW-0812">Transmembrane</keyword>
<keyword evidence="21" id="KW-1185">Reference proteome</keyword>
<name>A0A1I5A5Y7_9PROT</name>
<evidence type="ECO:0000256" key="9">
    <source>
        <dbReference type="ARBA" id="ARBA00022516"/>
    </source>
</evidence>
<dbReference type="PANTHER" id="PTHR46382:SF1">
    <property type="entry name" value="PHOSPHATIDATE CYTIDYLYLTRANSFERASE"/>
    <property type="match status" value="1"/>
</dbReference>
<keyword evidence="14" id="KW-0443">Lipid metabolism</keyword>
<keyword evidence="13 19" id="KW-1133">Transmembrane helix</keyword>
<feature type="transmembrane region" description="Helical" evidence="19">
    <location>
        <begin position="84"/>
        <end position="104"/>
    </location>
</feature>
<evidence type="ECO:0000256" key="11">
    <source>
        <dbReference type="ARBA" id="ARBA00022692"/>
    </source>
</evidence>
<evidence type="ECO:0000313" key="20">
    <source>
        <dbReference type="EMBL" id="SFN57609.1"/>
    </source>
</evidence>
<accession>A0A1I5A5Y7</accession>
<dbReference type="InterPro" id="IPR000374">
    <property type="entry name" value="PC_trans"/>
</dbReference>
<evidence type="ECO:0000256" key="10">
    <source>
        <dbReference type="ARBA" id="ARBA00022679"/>
    </source>
</evidence>
<evidence type="ECO:0000313" key="21">
    <source>
        <dbReference type="Proteomes" id="UP000183107"/>
    </source>
</evidence>
<proteinExistence type="inferred from homology"/>
<dbReference type="EC" id="2.7.7.41" evidence="6 18"/>
<feature type="transmembrane region" description="Helical" evidence="19">
    <location>
        <begin position="178"/>
        <end position="195"/>
    </location>
</feature>
<sequence>MLRARIFTAVIMLFVFLAALFYLSSIFWMVLLLALTATGIWEWSRLAKFSLTGSIAYLLFTVILTGELLFVLNDMVLADPHTMSFFWFYMASAAFWALFVPFFLTSKRRIKNPPALALAGWLLLLPTCLALYQLRAIDPFLLLGFMSAVWISDTAAYFSGRAWGKHKLAPGISPGKTWEGVVGALAAVFIYALIWNYSTEDESRIKLLIPLLVLLAGMGIIGDLFESLMKRHAGVKDSGNILPGHGGILDRIDALTSTLPIAILSLLLLQT</sequence>
<evidence type="ECO:0000256" key="3">
    <source>
        <dbReference type="ARBA" id="ARBA00005119"/>
    </source>
</evidence>
<dbReference type="OrthoDB" id="9799199at2"/>
<comment type="pathway">
    <text evidence="3 18">Phospholipid metabolism; CDP-diacylglycerol biosynthesis; CDP-diacylglycerol from sn-glycerol 3-phosphate: step 3/3.</text>
</comment>
<dbReference type="GO" id="GO:0005886">
    <property type="term" value="C:plasma membrane"/>
    <property type="evidence" value="ECO:0007669"/>
    <property type="project" value="UniProtKB-SubCell"/>
</dbReference>
<evidence type="ECO:0000256" key="14">
    <source>
        <dbReference type="ARBA" id="ARBA00023098"/>
    </source>
</evidence>
<feature type="transmembrane region" description="Helical" evidence="19">
    <location>
        <begin position="116"/>
        <end position="134"/>
    </location>
</feature>
<feature type="transmembrane region" description="Helical" evidence="19">
    <location>
        <begin position="49"/>
        <end position="72"/>
    </location>
</feature>
<comment type="subcellular location">
    <subcellularLocation>
        <location evidence="2">Cell membrane</location>
        <topology evidence="2">Multi-pass membrane protein</topology>
    </subcellularLocation>
</comment>
<keyword evidence="8" id="KW-1003">Cell membrane</keyword>
<evidence type="ECO:0000256" key="7">
    <source>
        <dbReference type="ARBA" id="ARBA00019373"/>
    </source>
</evidence>
<comment type="catalytic activity">
    <reaction evidence="1 18">
        <text>a 1,2-diacyl-sn-glycero-3-phosphate + CTP + H(+) = a CDP-1,2-diacyl-sn-glycerol + diphosphate</text>
        <dbReference type="Rhea" id="RHEA:16229"/>
        <dbReference type="ChEBI" id="CHEBI:15378"/>
        <dbReference type="ChEBI" id="CHEBI:33019"/>
        <dbReference type="ChEBI" id="CHEBI:37563"/>
        <dbReference type="ChEBI" id="CHEBI:58332"/>
        <dbReference type="ChEBI" id="CHEBI:58608"/>
        <dbReference type="EC" id="2.7.7.41"/>
    </reaction>
</comment>
<dbReference type="RefSeq" id="WP_074795774.1">
    <property type="nucleotide sequence ID" value="NZ_FOVJ01000002.1"/>
</dbReference>
<reference evidence="21" key="1">
    <citation type="submission" date="2016-10" db="EMBL/GenBank/DDBJ databases">
        <authorList>
            <person name="Varghese N."/>
        </authorList>
    </citation>
    <scope>NUCLEOTIDE SEQUENCE [LARGE SCALE GENOMIC DNA]</scope>
    <source>
        <strain evidence="21">Nsp8</strain>
    </source>
</reference>
<comment type="pathway">
    <text evidence="4">Lipid metabolism.</text>
</comment>
<keyword evidence="15 19" id="KW-0472">Membrane</keyword>
<evidence type="ECO:0000256" key="2">
    <source>
        <dbReference type="ARBA" id="ARBA00004651"/>
    </source>
</evidence>
<evidence type="ECO:0000256" key="12">
    <source>
        <dbReference type="ARBA" id="ARBA00022695"/>
    </source>
</evidence>
<evidence type="ECO:0000256" key="8">
    <source>
        <dbReference type="ARBA" id="ARBA00022475"/>
    </source>
</evidence>
<protein>
    <recommendedName>
        <fullName evidence="7 18">Phosphatidate cytidylyltransferase</fullName>
        <ecNumber evidence="6 18">2.7.7.41</ecNumber>
    </recommendedName>
</protein>
<dbReference type="UniPathway" id="UPA00557">
    <property type="reaction ID" value="UER00614"/>
</dbReference>
<evidence type="ECO:0000256" key="13">
    <source>
        <dbReference type="ARBA" id="ARBA00022989"/>
    </source>
</evidence>
<feature type="transmembrane region" description="Helical" evidence="19">
    <location>
        <begin position="207"/>
        <end position="225"/>
    </location>
</feature>
<dbReference type="PROSITE" id="PS01315">
    <property type="entry name" value="CDS"/>
    <property type="match status" value="1"/>
</dbReference>
<evidence type="ECO:0000256" key="16">
    <source>
        <dbReference type="ARBA" id="ARBA00023209"/>
    </source>
</evidence>
<dbReference type="EMBL" id="FOVJ01000002">
    <property type="protein sequence ID" value="SFN57609.1"/>
    <property type="molecule type" value="Genomic_DNA"/>
</dbReference>
<feature type="transmembrane region" description="Helical" evidence="19">
    <location>
        <begin position="6"/>
        <end position="37"/>
    </location>
</feature>
<gene>
    <name evidence="20" type="ORF">SAMN05216386_1215</name>
</gene>
<keyword evidence="10 18" id="KW-0808">Transferase</keyword>
<evidence type="ECO:0000256" key="6">
    <source>
        <dbReference type="ARBA" id="ARBA00012487"/>
    </source>
</evidence>
<dbReference type="GO" id="GO:0004605">
    <property type="term" value="F:phosphatidate cytidylyltransferase activity"/>
    <property type="evidence" value="ECO:0007669"/>
    <property type="project" value="UniProtKB-EC"/>
</dbReference>
<dbReference type="Pfam" id="PF01148">
    <property type="entry name" value="CTP_transf_1"/>
    <property type="match status" value="1"/>
</dbReference>
<organism evidence="20 21">
    <name type="scientific">Nitrosospira briensis</name>
    <dbReference type="NCBI Taxonomy" id="35799"/>
    <lineage>
        <taxon>Bacteria</taxon>
        <taxon>Pseudomonadati</taxon>
        <taxon>Pseudomonadota</taxon>
        <taxon>Betaproteobacteria</taxon>
        <taxon>Nitrosomonadales</taxon>
        <taxon>Nitrosomonadaceae</taxon>
        <taxon>Nitrosospira</taxon>
    </lineage>
</organism>
<comment type="similarity">
    <text evidence="5 18">Belongs to the CDS family.</text>
</comment>
<evidence type="ECO:0000256" key="15">
    <source>
        <dbReference type="ARBA" id="ARBA00023136"/>
    </source>
</evidence>
<feature type="transmembrane region" description="Helical" evidence="19">
    <location>
        <begin position="140"/>
        <end position="158"/>
    </location>
</feature>
<keyword evidence="9" id="KW-0444">Lipid biosynthesis</keyword>
<keyword evidence="17" id="KW-1208">Phospholipid metabolism</keyword>
<dbReference type="GO" id="GO:0016024">
    <property type="term" value="P:CDP-diacylglycerol biosynthetic process"/>
    <property type="evidence" value="ECO:0007669"/>
    <property type="project" value="UniProtKB-UniPathway"/>
</dbReference>
<evidence type="ECO:0000256" key="17">
    <source>
        <dbReference type="ARBA" id="ARBA00023264"/>
    </source>
</evidence>
<evidence type="ECO:0000256" key="4">
    <source>
        <dbReference type="ARBA" id="ARBA00005189"/>
    </source>
</evidence>
<evidence type="ECO:0000256" key="5">
    <source>
        <dbReference type="ARBA" id="ARBA00010185"/>
    </source>
</evidence>
<evidence type="ECO:0000256" key="19">
    <source>
        <dbReference type="SAM" id="Phobius"/>
    </source>
</evidence>
<evidence type="ECO:0000256" key="1">
    <source>
        <dbReference type="ARBA" id="ARBA00001698"/>
    </source>
</evidence>
<dbReference type="AlphaFoldDB" id="A0A1I5A5Y7"/>
<evidence type="ECO:0000256" key="18">
    <source>
        <dbReference type="RuleBase" id="RU003938"/>
    </source>
</evidence>
<dbReference type="STRING" id="1266925.GCA_000619905_01018"/>
<dbReference type="Proteomes" id="UP000183107">
    <property type="component" value="Unassembled WGS sequence"/>
</dbReference>
<dbReference type="PANTHER" id="PTHR46382">
    <property type="entry name" value="PHOSPHATIDATE CYTIDYLYLTRANSFERASE"/>
    <property type="match status" value="1"/>
</dbReference>
<keyword evidence="12 18" id="KW-0548">Nucleotidyltransferase</keyword>